<sequence length="255" mass="29120">MGNGDWSSKWPNDHLFIDDFGKLVWFDLLTDIVKISHFVSQVPTDLSPIPSSYISFIDGRIPMCINHLGWVYIRVKFESEEVFYQKFGEVDVSRFGESELPPDFEVTFSKVTTLVDKSLARKSELLEKMNNELKQELTNKLDSLEKVNVQLRKELSQAQQMNFTELRDGLILNFSKVGGRIHRMVVRSIQNQLKLVSEINNDGDRWATMGATVVLKEGARYLGFVVVKNDGRIGVEFDLTRLNSLDNQTLLASVV</sequence>
<protein>
    <submittedName>
        <fullName evidence="2">P2b protein</fullName>
    </submittedName>
</protein>
<proteinExistence type="predicted"/>
<accession>A0A8F8MZA1</accession>
<evidence type="ECO:0000256" key="1">
    <source>
        <dbReference type="SAM" id="Coils"/>
    </source>
</evidence>
<dbReference type="InterPro" id="IPR007935">
    <property type="entry name" value="Tobravirus_2B"/>
</dbReference>
<dbReference type="EMBL" id="MW854269">
    <property type="protein sequence ID" value="QYA72374.1"/>
    <property type="molecule type" value="Genomic_RNA"/>
</dbReference>
<reference evidence="2" key="1">
    <citation type="submission" date="2021-03" db="EMBL/GenBank/DDBJ databases">
        <title>Plant Virus Collection isolate.</title>
        <authorList>
            <person name="Knierim D."/>
            <person name="Margaria P."/>
            <person name="Menzel W."/>
            <person name="Winter S."/>
        </authorList>
    </citation>
    <scope>NUCLEOTIDE SEQUENCE</scope>
    <source>
        <strain evidence="2">DSMZ PV-0298</strain>
    </source>
</reference>
<evidence type="ECO:0000313" key="2">
    <source>
        <dbReference type="EMBL" id="QYA72374.1"/>
    </source>
</evidence>
<keyword evidence="1" id="KW-0175">Coiled coil</keyword>
<name>A0A8F8MZA1_PEBV</name>
<dbReference type="Pfam" id="PF05271">
    <property type="entry name" value="Tobravirus_2B"/>
    <property type="match status" value="1"/>
</dbReference>
<organism evidence="2">
    <name type="scientific">Pea early browning virus</name>
    <dbReference type="NCBI Taxonomy" id="12294"/>
    <lineage>
        <taxon>Viruses</taxon>
        <taxon>Riboviria</taxon>
        <taxon>Orthornavirae</taxon>
        <taxon>Kitrinoviricota</taxon>
        <taxon>Alsuviricetes</taxon>
        <taxon>Martellivirales</taxon>
        <taxon>Virgaviridae</taxon>
        <taxon>Tobravirus</taxon>
        <taxon>Tobravirus pisi</taxon>
    </lineage>
</organism>
<organismHost>
    <name type="scientific">Phaseolus vulgaris</name>
    <name type="common">Kidney bean</name>
    <name type="synonym">French bean</name>
    <dbReference type="NCBI Taxonomy" id="3885"/>
</organismHost>
<feature type="coiled-coil region" evidence="1">
    <location>
        <begin position="116"/>
        <end position="161"/>
    </location>
</feature>
<gene>
    <name evidence="2" type="primary">P2b</name>
</gene>
<organismHost>
    <name type="scientific">Pisum sativum</name>
    <name type="common">Garden pea</name>
    <name type="synonym">Lathyrus oleraceus</name>
    <dbReference type="NCBI Taxonomy" id="3888"/>
</organismHost>